<sequence>MEISTIKEVLIKALALDEAHVSGDDNHVQVIAISAKFAGMSRIQRQQLIYSPLIEYISDNRIHALSIKAYTPDEWLCDRKQNGF</sequence>
<comment type="similarity">
    <text evidence="1 2">Belongs to the BolA/IbaG family.</text>
</comment>
<keyword evidence="4" id="KW-1185">Reference proteome</keyword>
<dbReference type="Gene3D" id="3.30.300.90">
    <property type="entry name" value="BolA-like"/>
    <property type="match status" value="1"/>
</dbReference>
<accession>A0A143WTI5</accession>
<reference evidence="4" key="1">
    <citation type="submission" date="2016-01" db="EMBL/GenBank/DDBJ databases">
        <authorList>
            <person name="Husnik F."/>
        </authorList>
    </citation>
    <scope>NUCLEOTIDE SEQUENCE [LARGE SCALE GENOMIC DNA]</scope>
</reference>
<dbReference type="EMBL" id="LN999835">
    <property type="protein sequence ID" value="CUX97028.1"/>
    <property type="molecule type" value="Genomic_DNA"/>
</dbReference>
<dbReference type="KEGG" id="hed:TPER_HE00077"/>
<evidence type="ECO:0000256" key="2">
    <source>
        <dbReference type="RuleBase" id="RU003860"/>
    </source>
</evidence>
<dbReference type="PIRSF" id="PIRSF003113">
    <property type="entry name" value="BolA"/>
    <property type="match status" value="1"/>
</dbReference>
<evidence type="ECO:0000313" key="3">
    <source>
        <dbReference type="EMBL" id="CUX97028.1"/>
    </source>
</evidence>
<protein>
    <submittedName>
        <fullName evidence="3">Transcriptional regulator BolA</fullName>
    </submittedName>
</protein>
<dbReference type="InterPro" id="IPR050961">
    <property type="entry name" value="BolA/IbaG_stress_morph_reg"/>
</dbReference>
<dbReference type="AlphaFoldDB" id="A0A143WTI5"/>
<dbReference type="PANTHER" id="PTHR46229">
    <property type="entry name" value="BOLA TRANSCRIPTION REGULATOR"/>
    <property type="match status" value="1"/>
</dbReference>
<gene>
    <name evidence="3" type="primary">bolA</name>
    <name evidence="3" type="ORF">TPER_HE00077</name>
</gene>
<dbReference type="STRING" id="1778263.TPER_HE00077"/>
<name>A0A143WTI5_9ENTR</name>
<dbReference type="RefSeq" id="WP_067567407.1">
    <property type="nucleotide sequence ID" value="NZ_LN999835.1"/>
</dbReference>
<dbReference type="PANTHER" id="PTHR46229:SF4">
    <property type="entry name" value="ACID STRESS PROTEIN IBAG"/>
    <property type="match status" value="1"/>
</dbReference>
<dbReference type="InterPro" id="IPR002634">
    <property type="entry name" value="BolA"/>
</dbReference>
<dbReference type="Proteomes" id="UP000095477">
    <property type="component" value="Chromosome I"/>
</dbReference>
<dbReference type="SUPFAM" id="SSF82657">
    <property type="entry name" value="BolA-like"/>
    <property type="match status" value="1"/>
</dbReference>
<dbReference type="PATRIC" id="fig|1778263.3.peg.82"/>
<dbReference type="OrthoDB" id="9812890at2"/>
<evidence type="ECO:0000313" key="4">
    <source>
        <dbReference type="Proteomes" id="UP000095477"/>
    </source>
</evidence>
<dbReference type="InterPro" id="IPR036065">
    <property type="entry name" value="BolA-like_sf"/>
</dbReference>
<organism evidence="3 4">
    <name type="scientific">Candidatus Hoaglandella endobia</name>
    <dbReference type="NCBI Taxonomy" id="1778263"/>
    <lineage>
        <taxon>Bacteria</taxon>
        <taxon>Pseudomonadati</taxon>
        <taxon>Pseudomonadota</taxon>
        <taxon>Gammaproteobacteria</taxon>
        <taxon>Enterobacterales</taxon>
        <taxon>Enterobacteriaceae</taxon>
        <taxon>Candidatus Hoaglandella</taxon>
    </lineage>
</organism>
<proteinExistence type="inferred from homology"/>
<evidence type="ECO:0000256" key="1">
    <source>
        <dbReference type="ARBA" id="ARBA00005578"/>
    </source>
</evidence>
<dbReference type="Pfam" id="PF01722">
    <property type="entry name" value="BolA"/>
    <property type="match status" value="1"/>
</dbReference>